<dbReference type="InterPro" id="IPR010866">
    <property type="entry name" value="A-2_8-polyST"/>
</dbReference>
<proteinExistence type="predicted"/>
<sequence length="353" mass="40685">MKQVNYYFISSPLHLLFSVTTALGHKDDINVAVIDYYLESNRLLFTQALENSSIFETVISFSDAHIKSKLSKRKARLKRLTDLVAEMPPSRVYTGSDRSVEFQYTMHLATRGKNSAEGHYLDEGTQTYLGHRHMHSFVHNYVDPLLKKLAYGMWWSSPQMIGASKWISTIHATFPELIHPVLRNKKVEPISKAAFKLPEFDEFNKNLLALADIDIEPLKNVDYVIILTGDSFYKDVNEHLDRMVDIFSRKTEKNRIALKAHPRSNYIEHFKKKHPELVHIDNRVGFELLLPQFPDSCTYVGDVSSTLFTIRWLSDKQNVMAVRLEQKTPEHFSGPLAKLLSEVGVKQLSYQEL</sequence>
<dbReference type="RefSeq" id="WP_053954469.1">
    <property type="nucleotide sequence ID" value="NZ_FNCB01000018.1"/>
</dbReference>
<dbReference type="Pfam" id="PF07388">
    <property type="entry name" value="A-2_8-polyST"/>
    <property type="match status" value="1"/>
</dbReference>
<evidence type="ECO:0008006" key="3">
    <source>
        <dbReference type="Google" id="ProtNLM"/>
    </source>
</evidence>
<keyword evidence="2" id="KW-1185">Reference proteome</keyword>
<reference evidence="1 2" key="1">
    <citation type="submission" date="2015-08" db="EMBL/GenBank/DDBJ databases">
        <title>Genome sequencing and assembly of the deep-sea bacterium Idiomarina zobellii.</title>
        <authorList>
            <person name="Mithoefer S.D."/>
            <person name="Rheaume B.A."/>
            <person name="MacLea K.S."/>
        </authorList>
    </citation>
    <scope>NUCLEOTIDE SEQUENCE [LARGE SCALE GENOMIC DNA]</scope>
    <source>
        <strain evidence="1 2">KMM 231</strain>
    </source>
</reference>
<name>A0A837NCX8_9GAMM</name>
<dbReference type="Proteomes" id="UP000053030">
    <property type="component" value="Unassembled WGS sequence"/>
</dbReference>
<organism evidence="1 2">
    <name type="scientific">Idiomarina zobellii</name>
    <dbReference type="NCBI Taxonomy" id="86103"/>
    <lineage>
        <taxon>Bacteria</taxon>
        <taxon>Pseudomonadati</taxon>
        <taxon>Pseudomonadota</taxon>
        <taxon>Gammaproteobacteria</taxon>
        <taxon>Alteromonadales</taxon>
        <taxon>Idiomarinaceae</taxon>
        <taxon>Idiomarina</taxon>
    </lineage>
</organism>
<comment type="caution">
    <text evidence="1">The sequence shown here is derived from an EMBL/GenBank/DDBJ whole genome shotgun (WGS) entry which is preliminary data.</text>
</comment>
<dbReference type="OrthoDB" id="5610921at2"/>
<dbReference type="AlphaFoldDB" id="A0A837NCX8"/>
<evidence type="ECO:0000313" key="2">
    <source>
        <dbReference type="Proteomes" id="UP000053030"/>
    </source>
</evidence>
<dbReference type="Gene3D" id="3.40.50.11110">
    <property type="entry name" value="Sialyltransferase, C-terminal GT-B Rossman nucleotide-binding domain"/>
    <property type="match status" value="1"/>
</dbReference>
<dbReference type="EMBL" id="LHSG01000017">
    <property type="protein sequence ID" value="KPD21773.1"/>
    <property type="molecule type" value="Genomic_DNA"/>
</dbReference>
<accession>A0A837NCX8</accession>
<protein>
    <recommendedName>
        <fullName evidence="3">Glycosyltransferase family 52</fullName>
    </recommendedName>
</protein>
<gene>
    <name evidence="1" type="ORF">AFK76_11695</name>
</gene>
<evidence type="ECO:0000313" key="1">
    <source>
        <dbReference type="EMBL" id="KPD21773.1"/>
    </source>
</evidence>